<organism evidence="8">
    <name type="scientific">Gammatorquevirus homidi6</name>
    <dbReference type="NCBI Taxonomy" id="3048391"/>
    <lineage>
        <taxon>Viruses</taxon>
        <taxon>Monodnaviria</taxon>
        <taxon>Shotokuvirae</taxon>
        <taxon>Commensaviricota</taxon>
        <taxon>Cardeaviricetes</taxon>
        <taxon>Sanitavirales</taxon>
        <taxon>Anelloviridae</taxon>
        <taxon>Gammatorquevirus</taxon>
    </lineage>
</organism>
<accession>A0AAU7ST68</accession>
<evidence type="ECO:0000256" key="3">
    <source>
        <dbReference type="ARBA" id="ARBA00022431"/>
    </source>
</evidence>
<protein>
    <recommendedName>
        <fullName evidence="6">Capsid protein</fullName>
    </recommendedName>
</protein>
<name>A0AAU7ST68_9VIRU</name>
<evidence type="ECO:0000256" key="4">
    <source>
        <dbReference type="ARBA" id="ARBA00022561"/>
    </source>
</evidence>
<evidence type="ECO:0000256" key="7">
    <source>
        <dbReference type="SAM" id="MobiDB-lite"/>
    </source>
</evidence>
<dbReference type="Pfam" id="PF02956">
    <property type="entry name" value="TT_ORF1"/>
    <property type="match status" value="1"/>
</dbReference>
<evidence type="ECO:0000313" key="8">
    <source>
        <dbReference type="EMBL" id="XBU06630.1"/>
    </source>
</evidence>
<keyword evidence="3 6" id="KW-1140">T=1 icosahedral capsid protein</keyword>
<sequence length="666" mass="78722">MPFWWRRRRKPWFGRWTRFRKRRNYKPRRKRRRVYRRRRTYRAYKGRRRRRYKVRRKQKKIIVRQWQPESIKKCKVKGVGTLVLGAEGTQYRCYTDYINEWTNPKVPAGGGFGCELFTLQYLYKMYVAKKNIWTSSNKYRDLTRYTGCKFTMYRHPETDFIVAYDIQPPFYITKHTYMSLHPQMLLLRKNKRIVLSTATKPNGRLTKKLKIKPPKQLSTKWFFQKDFAKYGLVAIAASACNFRYPWLACCNENLIITLYYLQADFYHNSAWAQTTSKYNPVNSPQPMKETLKFKYYLDGKSGEYTMNAKDVETYDKSVSLDTGWFNKKILNAYEVDDNTTKQALTPTGTIRYNPADDDGVGNKLWVVNTLTYNWKIPTDDDLILENYPLWLMFYGYTSFLYQVKADKNPFSSSLIIVKSKAIQRVFGTDTRGWYPLIDKSFMNGKGPGNTPPILLHRKYWYPSIYGQRDSISQIVNCGPYVPKYNETKNSTWQLNYTYNFYFKWGGTYPPIPEAENPENKTTYPVPDKQQETISIADPISEKYETVFKSWDYRRGSLTKTALKRMQENIQTDDSLSTDSTGCSSPKKKKFLPTLQNPKKENKKIQSCLLSLCEENTWQEPTPDTNIYQLLQQQHQQQQSLKLNLLTLIADLKSNQRNLLHQAGYLA</sequence>
<dbReference type="GO" id="GO:0039615">
    <property type="term" value="C:T=1 icosahedral viral capsid"/>
    <property type="evidence" value="ECO:0007669"/>
    <property type="project" value="UniProtKB-UniRule"/>
</dbReference>
<comment type="subcellular location">
    <subcellularLocation>
        <location evidence="1 6">Virion</location>
    </subcellularLocation>
</comment>
<comment type="function">
    <text evidence="6">Self-assembles to form an icosahedral capsid.</text>
</comment>
<feature type="region of interest" description="Disordered" evidence="7">
    <location>
        <begin position="572"/>
        <end position="592"/>
    </location>
</feature>
<evidence type="ECO:0000256" key="5">
    <source>
        <dbReference type="ARBA" id="ARBA00022844"/>
    </source>
</evidence>
<feature type="compositionally biased region" description="Polar residues" evidence="7">
    <location>
        <begin position="572"/>
        <end position="583"/>
    </location>
</feature>
<comment type="similarity">
    <text evidence="2 6">Belongs to the anelloviridae capsid protein family.</text>
</comment>
<evidence type="ECO:0000256" key="2">
    <source>
        <dbReference type="ARBA" id="ARBA00006131"/>
    </source>
</evidence>
<reference evidence="8" key="1">
    <citation type="submission" date="2024-05" db="EMBL/GenBank/DDBJ databases">
        <authorList>
            <person name="Laubscher F."/>
            <person name="Chudzinski V."/>
            <person name="Cordey S."/>
            <person name="Hosszu-Fellous K."/>
            <person name="Kaiser L."/>
        </authorList>
    </citation>
    <scope>NUCLEOTIDE SEQUENCE</scope>
    <source>
        <strain evidence="8">1212D2-30</strain>
    </source>
</reference>
<dbReference type="InterPro" id="IPR004219">
    <property type="entry name" value="TTvirus_Unk"/>
</dbReference>
<evidence type="ECO:0000256" key="1">
    <source>
        <dbReference type="ARBA" id="ARBA00004328"/>
    </source>
</evidence>
<evidence type="ECO:0000256" key="6">
    <source>
        <dbReference type="RuleBase" id="RU361230"/>
    </source>
</evidence>
<keyword evidence="5 6" id="KW-0946">Virion</keyword>
<keyword evidence="4 6" id="KW-0167">Capsid protein</keyword>
<proteinExistence type="inferred from homology"/>
<dbReference type="EMBL" id="PP857083">
    <property type="protein sequence ID" value="XBU06630.1"/>
    <property type="molecule type" value="Genomic_DNA"/>
</dbReference>